<dbReference type="EMBL" id="JAGGNH010000004">
    <property type="protein sequence ID" value="KAJ0973865.1"/>
    <property type="molecule type" value="Genomic_DNA"/>
</dbReference>
<feature type="transmembrane region" description="Helical" evidence="1">
    <location>
        <begin position="49"/>
        <end position="69"/>
    </location>
</feature>
<name>A0A9D5CIW0_9LILI</name>
<evidence type="ECO:0000313" key="3">
    <source>
        <dbReference type="Proteomes" id="UP001085076"/>
    </source>
</evidence>
<protein>
    <submittedName>
        <fullName evidence="2">Uncharacterized protein</fullName>
    </submittedName>
</protein>
<dbReference type="AlphaFoldDB" id="A0A9D5CIW0"/>
<gene>
    <name evidence="2" type="ORF">J5N97_015830</name>
</gene>
<keyword evidence="1" id="KW-0812">Transmembrane</keyword>
<proteinExistence type="predicted"/>
<evidence type="ECO:0000256" key="1">
    <source>
        <dbReference type="SAM" id="Phobius"/>
    </source>
</evidence>
<dbReference type="Proteomes" id="UP001085076">
    <property type="component" value="Miscellaneous, Linkage group lg04"/>
</dbReference>
<comment type="caution">
    <text evidence="2">The sequence shown here is derived from an EMBL/GenBank/DDBJ whole genome shotgun (WGS) entry which is preliminary data.</text>
</comment>
<keyword evidence="1" id="KW-1133">Transmembrane helix</keyword>
<reference evidence="2" key="1">
    <citation type="submission" date="2021-03" db="EMBL/GenBank/DDBJ databases">
        <authorList>
            <person name="Li Z."/>
            <person name="Yang C."/>
        </authorList>
    </citation>
    <scope>NUCLEOTIDE SEQUENCE</scope>
    <source>
        <strain evidence="2">Dzin_1.0</strain>
        <tissue evidence="2">Leaf</tissue>
    </source>
</reference>
<accession>A0A9D5CIW0</accession>
<reference evidence="2" key="2">
    <citation type="journal article" date="2022" name="Hortic Res">
        <title>The genome of Dioscorea zingiberensis sheds light on the biosynthesis, origin and evolution of the medicinally important diosgenin saponins.</title>
        <authorList>
            <person name="Li Y."/>
            <person name="Tan C."/>
            <person name="Li Z."/>
            <person name="Guo J."/>
            <person name="Li S."/>
            <person name="Chen X."/>
            <person name="Wang C."/>
            <person name="Dai X."/>
            <person name="Yang H."/>
            <person name="Song W."/>
            <person name="Hou L."/>
            <person name="Xu J."/>
            <person name="Tong Z."/>
            <person name="Xu A."/>
            <person name="Yuan X."/>
            <person name="Wang W."/>
            <person name="Yang Q."/>
            <person name="Chen L."/>
            <person name="Sun Z."/>
            <person name="Wang K."/>
            <person name="Pan B."/>
            <person name="Chen J."/>
            <person name="Bao Y."/>
            <person name="Liu F."/>
            <person name="Qi X."/>
            <person name="Gang D.R."/>
            <person name="Wen J."/>
            <person name="Li J."/>
        </authorList>
    </citation>
    <scope>NUCLEOTIDE SEQUENCE</scope>
    <source>
        <strain evidence="2">Dzin_1.0</strain>
    </source>
</reference>
<keyword evidence="3" id="KW-1185">Reference proteome</keyword>
<sequence>MITRVIVTSSTKFPILLAAVGTVKAPQIARKVQHLTLNSSNRSIFRGSLCPSPLILFLFDLLGVSFFPFDASMNFLADPA</sequence>
<organism evidence="2 3">
    <name type="scientific">Dioscorea zingiberensis</name>
    <dbReference type="NCBI Taxonomy" id="325984"/>
    <lineage>
        <taxon>Eukaryota</taxon>
        <taxon>Viridiplantae</taxon>
        <taxon>Streptophyta</taxon>
        <taxon>Embryophyta</taxon>
        <taxon>Tracheophyta</taxon>
        <taxon>Spermatophyta</taxon>
        <taxon>Magnoliopsida</taxon>
        <taxon>Liliopsida</taxon>
        <taxon>Dioscoreales</taxon>
        <taxon>Dioscoreaceae</taxon>
        <taxon>Dioscorea</taxon>
    </lineage>
</organism>
<keyword evidence="1" id="KW-0472">Membrane</keyword>
<evidence type="ECO:0000313" key="2">
    <source>
        <dbReference type="EMBL" id="KAJ0973865.1"/>
    </source>
</evidence>